<evidence type="ECO:0000313" key="1">
    <source>
        <dbReference type="EMBL" id="QTA87247.1"/>
    </source>
</evidence>
<keyword evidence="2" id="KW-1185">Reference proteome</keyword>
<proteinExistence type="predicted"/>
<evidence type="ECO:0000313" key="2">
    <source>
        <dbReference type="Proteomes" id="UP000663722"/>
    </source>
</evidence>
<dbReference type="AlphaFoldDB" id="A0A975BKI8"/>
<dbReference type="Proteomes" id="UP000663722">
    <property type="component" value="Chromosome"/>
</dbReference>
<dbReference type="EMBL" id="CP061800">
    <property type="protein sequence ID" value="QTA87247.1"/>
    <property type="molecule type" value="Genomic_DNA"/>
</dbReference>
<protein>
    <submittedName>
        <fullName evidence="1">Uncharacterized protein</fullName>
    </submittedName>
</protein>
<organism evidence="1 2">
    <name type="scientific">Desulfonema magnum</name>
    <dbReference type="NCBI Taxonomy" id="45655"/>
    <lineage>
        <taxon>Bacteria</taxon>
        <taxon>Pseudomonadati</taxon>
        <taxon>Thermodesulfobacteriota</taxon>
        <taxon>Desulfobacteria</taxon>
        <taxon>Desulfobacterales</taxon>
        <taxon>Desulfococcaceae</taxon>
        <taxon>Desulfonema</taxon>
    </lineage>
</organism>
<dbReference type="KEGG" id="dmm:dnm_032770"/>
<sequence>MPADLFVNWEKIFMNNGNLSHKKCGFFERNVLKFGFFTAEYME</sequence>
<accession>A0A975BKI8</accession>
<name>A0A975BKI8_9BACT</name>
<reference evidence="1" key="1">
    <citation type="journal article" date="2021" name="Microb. Physiol.">
        <title>Proteogenomic Insights into the Physiology of Marine, Sulfate-Reducing, Filamentous Desulfonema limicola and Desulfonema magnum.</title>
        <authorList>
            <person name="Schnaars V."/>
            <person name="Wohlbrand L."/>
            <person name="Scheve S."/>
            <person name="Hinrichs C."/>
            <person name="Reinhardt R."/>
            <person name="Rabus R."/>
        </authorList>
    </citation>
    <scope>NUCLEOTIDE SEQUENCE</scope>
    <source>
        <strain evidence="1">4be13</strain>
    </source>
</reference>
<gene>
    <name evidence="1" type="ORF">dnm_032770</name>
</gene>